<evidence type="ECO:0000256" key="2">
    <source>
        <dbReference type="ARBA" id="ARBA00023125"/>
    </source>
</evidence>
<evidence type="ECO:0000259" key="4">
    <source>
        <dbReference type="PROSITE" id="PS01124"/>
    </source>
</evidence>
<evidence type="ECO:0000256" key="1">
    <source>
        <dbReference type="ARBA" id="ARBA00023015"/>
    </source>
</evidence>
<dbReference type="Proteomes" id="UP001609932">
    <property type="component" value="Unassembled WGS sequence"/>
</dbReference>
<proteinExistence type="predicted"/>
<dbReference type="Gene3D" id="1.10.10.60">
    <property type="entry name" value="Homeodomain-like"/>
    <property type="match status" value="1"/>
</dbReference>
<reference evidence="5 6" key="1">
    <citation type="submission" date="2024-09" db="EMBL/GenBank/DDBJ databases">
        <title>Elucidation of the Bokeelamides from Bacteria Associated with Moon Snail Egg Collars.</title>
        <authorList>
            <person name="Campbell R."/>
            <person name="Piedl K."/>
            <person name="Mevers E."/>
        </authorList>
    </citation>
    <scope>NUCLEOTIDE SEQUENCE [LARGE SCALE GENOMIC DNA]</scope>
    <source>
        <strain evidence="5 6">EM133</strain>
    </source>
</reference>
<keyword evidence="6" id="KW-1185">Reference proteome</keyword>
<gene>
    <name evidence="5" type="ORF">ACEVAQ_21000</name>
</gene>
<sequence length="46" mass="5267">MMRFLRDELSSLPVLQVALQHGYDSQSAFAAAFRRQFGVTPSAFYR</sequence>
<organism evidence="5 6">
    <name type="scientific">Ectopseudomonas khazarica</name>
    <dbReference type="NCBI Taxonomy" id="2502979"/>
    <lineage>
        <taxon>Bacteria</taxon>
        <taxon>Pseudomonadati</taxon>
        <taxon>Pseudomonadota</taxon>
        <taxon>Gammaproteobacteria</taxon>
        <taxon>Pseudomonadales</taxon>
        <taxon>Pseudomonadaceae</taxon>
        <taxon>Ectopseudomonas</taxon>
    </lineage>
</organism>
<comment type="caution">
    <text evidence="5">The sequence shown here is derived from an EMBL/GenBank/DDBJ whole genome shotgun (WGS) entry which is preliminary data.</text>
</comment>
<dbReference type="PRINTS" id="PR00032">
    <property type="entry name" value="HTHARAC"/>
</dbReference>
<keyword evidence="3" id="KW-0804">Transcription</keyword>
<feature type="domain" description="HTH araC/xylS-type" evidence="4">
    <location>
        <begin position="1"/>
        <end position="46"/>
    </location>
</feature>
<evidence type="ECO:0000313" key="6">
    <source>
        <dbReference type="Proteomes" id="UP001609932"/>
    </source>
</evidence>
<evidence type="ECO:0000313" key="5">
    <source>
        <dbReference type="EMBL" id="MFH6601183.1"/>
    </source>
</evidence>
<keyword evidence="1" id="KW-0805">Transcription regulation</keyword>
<keyword evidence="2" id="KW-0238">DNA-binding</keyword>
<dbReference type="InterPro" id="IPR018060">
    <property type="entry name" value="HTH_AraC"/>
</dbReference>
<dbReference type="InterPro" id="IPR020449">
    <property type="entry name" value="Tscrpt_reg_AraC-type_HTH"/>
</dbReference>
<name>A0ABW7ML07_9GAMM</name>
<accession>A0ABW7ML07</accession>
<evidence type="ECO:0000256" key="3">
    <source>
        <dbReference type="ARBA" id="ARBA00023163"/>
    </source>
</evidence>
<protein>
    <submittedName>
        <fullName evidence="5">Helix-turn-helix domain-containing protein</fullName>
    </submittedName>
</protein>
<dbReference type="PROSITE" id="PS01124">
    <property type="entry name" value="HTH_ARAC_FAMILY_2"/>
    <property type="match status" value="1"/>
</dbReference>
<dbReference type="EMBL" id="JBHEGD010000002">
    <property type="protein sequence ID" value="MFH6601183.1"/>
    <property type="molecule type" value="Genomic_DNA"/>
</dbReference>
<dbReference type="SUPFAM" id="SSF46689">
    <property type="entry name" value="Homeodomain-like"/>
    <property type="match status" value="1"/>
</dbReference>
<dbReference type="InterPro" id="IPR009057">
    <property type="entry name" value="Homeodomain-like_sf"/>
</dbReference>
<dbReference type="Pfam" id="PF12833">
    <property type="entry name" value="HTH_18"/>
    <property type="match status" value="1"/>
</dbReference>
<dbReference type="RefSeq" id="WP_395274065.1">
    <property type="nucleotide sequence ID" value="NZ_JBHEGD010000002.1"/>
</dbReference>